<dbReference type="InterPro" id="IPR006059">
    <property type="entry name" value="SBP"/>
</dbReference>
<dbReference type="RefSeq" id="WP_099477300.1">
    <property type="nucleotide sequence ID" value="NZ_CP016809.1"/>
</dbReference>
<protein>
    <submittedName>
        <fullName evidence="1">ABC transporter substrate-binding protein</fullName>
    </submittedName>
</protein>
<dbReference type="PANTHER" id="PTHR43649">
    <property type="entry name" value="ARABINOSE-BINDING PROTEIN-RELATED"/>
    <property type="match status" value="1"/>
</dbReference>
<dbReference type="InterPro" id="IPR050490">
    <property type="entry name" value="Bact_solute-bd_prot1"/>
</dbReference>
<reference evidence="1" key="1">
    <citation type="submission" date="2016-08" db="EMBL/GenBank/DDBJ databases">
        <title>Complete Genome Seqeunce of Paenibacillus sp. nov. IHBB 9852 from high altitute lake of Indian trans-Himalayas.</title>
        <authorList>
            <person name="Kiran S."/>
            <person name="Swarnkar M.K."/>
            <person name="Rana A."/>
            <person name="Tewari R."/>
            <person name="Gulati A."/>
        </authorList>
    </citation>
    <scope>NUCLEOTIDE SEQUENCE [LARGE SCALE GENOMIC DNA]</scope>
    <source>
        <strain evidence="1">IHBB 9852</strain>
    </source>
</reference>
<dbReference type="CDD" id="cd14489">
    <property type="entry name" value="CBM_SBP_bac_1_like"/>
    <property type="match status" value="1"/>
</dbReference>
<dbReference type="AlphaFoldDB" id="A0A1B2DY47"/>
<dbReference type="Gene3D" id="2.60.120.260">
    <property type="entry name" value="Galactose-binding domain-like"/>
    <property type="match status" value="2"/>
</dbReference>
<dbReference type="Gene3D" id="3.40.190.10">
    <property type="entry name" value="Periplasmic binding protein-like II"/>
    <property type="match status" value="1"/>
</dbReference>
<organism evidence="1">
    <name type="scientific">Paenibacillus ihbetae</name>
    <dbReference type="NCBI Taxonomy" id="1870820"/>
    <lineage>
        <taxon>Bacteria</taxon>
        <taxon>Bacillati</taxon>
        <taxon>Bacillota</taxon>
        <taxon>Bacilli</taxon>
        <taxon>Bacillales</taxon>
        <taxon>Paenibacillaceae</taxon>
        <taxon>Paenibacillus</taxon>
    </lineage>
</organism>
<evidence type="ECO:0000313" key="1">
    <source>
        <dbReference type="EMBL" id="ANY72650.1"/>
    </source>
</evidence>
<dbReference type="PANTHER" id="PTHR43649:SF27">
    <property type="entry name" value="EXTRACELLULAR SOLUTE-BINDING PROTEIN FAMILY 1"/>
    <property type="match status" value="1"/>
</dbReference>
<dbReference type="Pfam" id="PF01547">
    <property type="entry name" value="SBP_bac_1"/>
    <property type="match status" value="1"/>
</dbReference>
<accession>A0A1B2DY47</accession>
<name>A0A1B2DY47_9BACL</name>
<dbReference type="EMBL" id="CP016809">
    <property type="protein sequence ID" value="ANY72650.1"/>
    <property type="molecule type" value="Genomic_DNA"/>
</dbReference>
<dbReference type="SUPFAM" id="SSF53850">
    <property type="entry name" value="Periplasmic binding protein-like II"/>
    <property type="match status" value="1"/>
</dbReference>
<dbReference type="KEGG" id="pib:BBD41_08655"/>
<proteinExistence type="predicted"/>
<gene>
    <name evidence="1" type="ORF">BBD41_08655</name>
</gene>
<sequence length="983" mass="110867">MTRQLQLNKWMGRLLTLLLIVAALMLFFNRGKDDPGEMKIGAPAEWKLDRPASLIQTGAQAGKAMPYAQYLSKYEGSGRPGQEITIPASEYSRAEGGEFRKLDQYEGSPGTSLYTGEKGEVEWKLRVEEEGLYNLSVLYYPVEGKSSSIERSLRIDGNIPFQEAAYLQFDRIWGNAKDSVDRDNQGNDLRPRQIERPAWIETVLKDADGYETEPFLFHFTEGEHTISLTAAREPMVIRELKLLQQPDPLPYTEVKAKYEAEGTPQTEGILLEIQAEAATAKSSPTLYPLSERASPSVRPYSASEVRINTIGGYNWRLPGQWIEWELDVPETGLYKIAFKSQQNFVRGIYSTRKLTIDGKVPFDEMNRIPFRFKNGYRMDVLGGEEPYLFHLTRGKHVLRLEASLGEFAPLIHEVEDSLLNLNAMYRKILMITGTNPDEFRDYRVEQRIPELIETLQFESDRLKAIASRLVELSGQSGDQEALLKIMALQLDEMIAKPDTIPRRLEAYKTNTGGLGTWLQQAREQPLELDALYIASPDAKLPKSGMGAGDKVKHELNTFASSFFIDYNNIGNVSDGKDQRSITVWIGSGRDQANTVKAMIDETFTPETGISVNLKLVNMGTLLPATLSGQGPDVAMQIGNDLPVNFAMRNSAADLAQFADFDTVADRFRDSALVPYQYRGGVYALPETQTFNMMFYRKDVLEELGLEVPETWDDVASMLAVLNKNHMQFGLPVVAQAPDQWTTLPPNSMFAALLMQSGGQFYRNHDRESDLDSKPALEAFKRWTEYYTDYKLEREYDFANRFRTGQMPIGISDYTTYNQLSVFAPEIRGEWGFAPIPGTVQEDGTVDRTVPSGGSAVMMLEDAKDKEAAWEFLKWWTSDGTQTNFGREMEGLMGAAARYPTANIKALDSLPWPVADYENLKAQFEWVRGIPEVPGGYSTGRHLFNAFYRTVISGVEPREALMDSVQYIHDEIRTKQEEFGVPEG</sequence>